<dbReference type="RefSeq" id="WP_073596155.1">
    <property type="nucleotide sequence ID" value="NZ_MRCE01000034.1"/>
</dbReference>
<dbReference type="FunFam" id="3.30.565.10:FF:000006">
    <property type="entry name" value="Sensor histidine kinase WalK"/>
    <property type="match status" value="1"/>
</dbReference>
<comment type="caution">
    <text evidence="10">The sequence shown here is derived from an EMBL/GenBank/DDBJ whole genome shotgun (WGS) entry which is preliminary data.</text>
</comment>
<gene>
    <name evidence="10" type="ORF">NIES2119_24685</name>
</gene>
<dbReference type="InterPro" id="IPR001789">
    <property type="entry name" value="Sig_transdc_resp-reg_receiver"/>
</dbReference>
<organism evidence="10 11">
    <name type="scientific">[Phormidium ambiguum] IAM M-71</name>
    <dbReference type="NCBI Taxonomy" id="454136"/>
    <lineage>
        <taxon>Bacteria</taxon>
        <taxon>Bacillati</taxon>
        <taxon>Cyanobacteriota</taxon>
        <taxon>Cyanophyceae</taxon>
        <taxon>Oscillatoriophycideae</taxon>
        <taxon>Aerosakkonematales</taxon>
        <taxon>Aerosakkonemataceae</taxon>
        <taxon>Floridanema</taxon>
    </lineage>
</organism>
<dbReference type="InterPro" id="IPR003594">
    <property type="entry name" value="HATPase_dom"/>
</dbReference>
<feature type="domain" description="Histidine kinase" evidence="8">
    <location>
        <begin position="148"/>
        <end position="362"/>
    </location>
</feature>
<name>A0A1U7I941_9CYAN</name>
<dbReference type="PROSITE" id="PS50109">
    <property type="entry name" value="HIS_KIN"/>
    <property type="match status" value="1"/>
</dbReference>
<dbReference type="SUPFAM" id="SSF52172">
    <property type="entry name" value="CheY-like"/>
    <property type="match status" value="1"/>
</dbReference>
<dbReference type="SMART" id="SM00387">
    <property type="entry name" value="HATPase_c"/>
    <property type="match status" value="1"/>
</dbReference>
<dbReference type="InterPro" id="IPR003661">
    <property type="entry name" value="HisK_dim/P_dom"/>
</dbReference>
<evidence type="ECO:0000256" key="6">
    <source>
        <dbReference type="ARBA" id="ARBA00023012"/>
    </source>
</evidence>
<sequence length="362" mass="40587">MNRILILVEQKENRRLLAEWLGQYYDVVVGESVVQARNAVPLLNEPFDLCIVDGPALHHLWEWAQARKQVEQPVFLPVLLITLRTDVKLLTRHLWQTVDELISKPIEKLELQARVEMLLRSRRLSLELQAALEQERELKELKTRFVSMVSHEFRNPLNIIFGFTRLLEQRDLPPERRADFSQRILKAVKSMTALLDDVLAFGKVEASVLTGNAALIAIGPFCHNLVEEIKVGIGSNHTIEIDCEEECFTACINEALLRQILTNLLSNAIKYSAPHSTVRLKLQCQPGVAIFQVQDEGIGISPTDLARLFESFYRASNVGNIPGTGLGLAIVKQVIEQAGGTIAVTSEVNVGTTFTVTLPIDQ</sequence>
<feature type="modified residue" description="4-aspartylphosphate" evidence="7">
    <location>
        <position position="53"/>
    </location>
</feature>
<feature type="domain" description="Response regulatory" evidence="9">
    <location>
        <begin position="3"/>
        <end position="119"/>
    </location>
</feature>
<evidence type="ECO:0000256" key="4">
    <source>
        <dbReference type="ARBA" id="ARBA00022679"/>
    </source>
</evidence>
<dbReference type="OrthoDB" id="509491at2"/>
<accession>A0A1U7I941</accession>
<dbReference type="STRING" id="454136.NIES2119_24685"/>
<dbReference type="InterPro" id="IPR005467">
    <property type="entry name" value="His_kinase_dom"/>
</dbReference>
<protein>
    <recommendedName>
        <fullName evidence="2">histidine kinase</fullName>
        <ecNumber evidence="2">2.7.13.3</ecNumber>
    </recommendedName>
</protein>
<evidence type="ECO:0000313" key="10">
    <source>
        <dbReference type="EMBL" id="OKH32938.1"/>
    </source>
</evidence>
<comment type="catalytic activity">
    <reaction evidence="1">
        <text>ATP + protein L-histidine = ADP + protein N-phospho-L-histidine.</text>
        <dbReference type="EC" id="2.7.13.3"/>
    </reaction>
</comment>
<proteinExistence type="predicted"/>
<evidence type="ECO:0000259" key="8">
    <source>
        <dbReference type="PROSITE" id="PS50109"/>
    </source>
</evidence>
<evidence type="ECO:0000256" key="5">
    <source>
        <dbReference type="ARBA" id="ARBA00022777"/>
    </source>
</evidence>
<dbReference type="EC" id="2.7.13.3" evidence="2"/>
<dbReference type="PROSITE" id="PS50110">
    <property type="entry name" value="RESPONSE_REGULATORY"/>
    <property type="match status" value="1"/>
</dbReference>
<dbReference type="SMART" id="SM00388">
    <property type="entry name" value="HisKA"/>
    <property type="match status" value="1"/>
</dbReference>
<dbReference type="PRINTS" id="PR00344">
    <property type="entry name" value="BCTRLSENSOR"/>
</dbReference>
<reference evidence="10 11" key="1">
    <citation type="submission" date="2016-11" db="EMBL/GenBank/DDBJ databases">
        <title>Draft Genome Sequences of Nine Cyanobacterial Strains from Diverse Habitats.</title>
        <authorList>
            <person name="Zhu T."/>
            <person name="Hou S."/>
            <person name="Lu X."/>
            <person name="Hess W.R."/>
        </authorList>
    </citation>
    <scope>NUCLEOTIDE SEQUENCE [LARGE SCALE GENOMIC DNA]</scope>
    <source>
        <strain evidence="10 11">IAM M-71</strain>
    </source>
</reference>
<evidence type="ECO:0000259" key="9">
    <source>
        <dbReference type="PROSITE" id="PS50110"/>
    </source>
</evidence>
<evidence type="ECO:0000313" key="11">
    <source>
        <dbReference type="Proteomes" id="UP000185860"/>
    </source>
</evidence>
<dbReference type="InterPro" id="IPR004358">
    <property type="entry name" value="Sig_transdc_His_kin-like_C"/>
</dbReference>
<keyword evidence="6" id="KW-0902">Two-component regulatory system</keyword>
<dbReference type="Proteomes" id="UP000185860">
    <property type="component" value="Unassembled WGS sequence"/>
</dbReference>
<dbReference type="InterPro" id="IPR050736">
    <property type="entry name" value="Sensor_HK_Regulatory"/>
</dbReference>
<keyword evidence="3 7" id="KW-0597">Phosphoprotein</keyword>
<dbReference type="InterPro" id="IPR036890">
    <property type="entry name" value="HATPase_C_sf"/>
</dbReference>
<dbReference type="PANTHER" id="PTHR43711">
    <property type="entry name" value="TWO-COMPONENT HISTIDINE KINASE"/>
    <property type="match status" value="1"/>
</dbReference>
<dbReference type="InterPro" id="IPR036097">
    <property type="entry name" value="HisK_dim/P_sf"/>
</dbReference>
<dbReference type="Pfam" id="PF00512">
    <property type="entry name" value="HisKA"/>
    <property type="match status" value="1"/>
</dbReference>
<dbReference type="AlphaFoldDB" id="A0A1U7I941"/>
<dbReference type="SUPFAM" id="SSF55874">
    <property type="entry name" value="ATPase domain of HSP90 chaperone/DNA topoisomerase II/histidine kinase"/>
    <property type="match status" value="1"/>
</dbReference>
<dbReference type="Gene3D" id="3.30.565.10">
    <property type="entry name" value="Histidine kinase-like ATPase, C-terminal domain"/>
    <property type="match status" value="1"/>
</dbReference>
<keyword evidence="5 10" id="KW-0418">Kinase</keyword>
<dbReference type="SUPFAM" id="SSF47384">
    <property type="entry name" value="Homodimeric domain of signal transducing histidine kinase"/>
    <property type="match status" value="1"/>
</dbReference>
<evidence type="ECO:0000256" key="3">
    <source>
        <dbReference type="ARBA" id="ARBA00022553"/>
    </source>
</evidence>
<evidence type="ECO:0000256" key="1">
    <source>
        <dbReference type="ARBA" id="ARBA00000085"/>
    </source>
</evidence>
<dbReference type="EMBL" id="MRCE01000034">
    <property type="protein sequence ID" value="OKH32938.1"/>
    <property type="molecule type" value="Genomic_DNA"/>
</dbReference>
<evidence type="ECO:0000256" key="7">
    <source>
        <dbReference type="PROSITE-ProRule" id="PRU00169"/>
    </source>
</evidence>
<dbReference type="InterPro" id="IPR011006">
    <property type="entry name" value="CheY-like_superfamily"/>
</dbReference>
<dbReference type="PANTHER" id="PTHR43711:SF26">
    <property type="entry name" value="SENSOR HISTIDINE KINASE RCSC"/>
    <property type="match status" value="1"/>
</dbReference>
<dbReference type="Gene3D" id="1.10.287.130">
    <property type="match status" value="1"/>
</dbReference>
<evidence type="ECO:0000256" key="2">
    <source>
        <dbReference type="ARBA" id="ARBA00012438"/>
    </source>
</evidence>
<dbReference type="CDD" id="cd00075">
    <property type="entry name" value="HATPase"/>
    <property type="match status" value="1"/>
</dbReference>
<dbReference type="Pfam" id="PF02518">
    <property type="entry name" value="HATPase_c"/>
    <property type="match status" value="1"/>
</dbReference>
<dbReference type="CDD" id="cd00082">
    <property type="entry name" value="HisKA"/>
    <property type="match status" value="1"/>
</dbReference>
<dbReference type="Gene3D" id="3.40.50.2300">
    <property type="match status" value="1"/>
</dbReference>
<keyword evidence="4" id="KW-0808">Transferase</keyword>
<dbReference type="GO" id="GO:0000155">
    <property type="term" value="F:phosphorelay sensor kinase activity"/>
    <property type="evidence" value="ECO:0007669"/>
    <property type="project" value="InterPro"/>
</dbReference>